<proteinExistence type="predicted"/>
<dbReference type="GeneID" id="96749650"/>
<keyword evidence="1" id="KW-1133">Transmembrane helix</keyword>
<feature type="transmembrane region" description="Helical" evidence="1">
    <location>
        <begin position="33"/>
        <end position="54"/>
    </location>
</feature>
<keyword evidence="1" id="KW-0812">Transmembrane</keyword>
<name>A0A5J4LCZ2_9ACTN</name>
<evidence type="ECO:0000313" key="2">
    <source>
        <dbReference type="EMBL" id="GES27955.1"/>
    </source>
</evidence>
<gene>
    <name evidence="2" type="ORF">San01_04420</name>
</gene>
<evidence type="ECO:0008006" key="4">
    <source>
        <dbReference type="Google" id="ProtNLM"/>
    </source>
</evidence>
<evidence type="ECO:0000313" key="3">
    <source>
        <dbReference type="Proteomes" id="UP000325598"/>
    </source>
</evidence>
<dbReference type="EMBL" id="BLAG01000004">
    <property type="protein sequence ID" value="GES27955.1"/>
    <property type="molecule type" value="Genomic_DNA"/>
</dbReference>
<organism evidence="2 3">
    <name type="scientific">Streptomyces angustmyceticus</name>
    <dbReference type="NCBI Taxonomy" id="285578"/>
    <lineage>
        <taxon>Bacteria</taxon>
        <taxon>Bacillati</taxon>
        <taxon>Actinomycetota</taxon>
        <taxon>Actinomycetes</taxon>
        <taxon>Kitasatosporales</taxon>
        <taxon>Streptomycetaceae</taxon>
        <taxon>Streptomyces</taxon>
    </lineage>
</organism>
<accession>A0A5J4LCZ2</accession>
<keyword evidence="3" id="KW-1185">Reference proteome</keyword>
<feature type="transmembrane region" description="Helical" evidence="1">
    <location>
        <begin position="9"/>
        <end position="27"/>
    </location>
</feature>
<sequence length="115" mass="11279">MKIFGREPVVVLNALSAALGLLVSLGFTGLTAAQAGAIVGVVTAVFGAVAAAMTRPVAPQAFTTVVAAAAVFVATFGYEVSQSTIGAVNGVVLATLTLLTRPQVSPSRPGAPVAG</sequence>
<dbReference type="RefSeq" id="WP_086716784.1">
    <property type="nucleotide sequence ID" value="NZ_BLAG01000004.1"/>
</dbReference>
<keyword evidence="1" id="KW-0472">Membrane</keyword>
<comment type="caution">
    <text evidence="2">The sequence shown here is derived from an EMBL/GenBank/DDBJ whole genome shotgun (WGS) entry which is preliminary data.</text>
</comment>
<dbReference type="Proteomes" id="UP000325598">
    <property type="component" value="Unassembled WGS sequence"/>
</dbReference>
<reference evidence="2 3" key="1">
    <citation type="submission" date="2019-10" db="EMBL/GenBank/DDBJ databases">
        <title>Whole genome shotgun sequence of Streptomyces angustmyceticus NBRC 3934.</title>
        <authorList>
            <person name="Hosoyama A."/>
            <person name="Ichikawa N."/>
            <person name="Kimura A."/>
            <person name="Kitahashi Y."/>
            <person name="Komaki H."/>
            <person name="Uohara A."/>
        </authorList>
    </citation>
    <scope>NUCLEOTIDE SEQUENCE [LARGE SCALE GENOMIC DNA]</scope>
    <source>
        <strain evidence="2 3">NBRC 3934</strain>
    </source>
</reference>
<dbReference type="OrthoDB" id="4236610at2"/>
<protein>
    <recommendedName>
        <fullName evidence="4">Holin</fullName>
    </recommendedName>
</protein>
<evidence type="ECO:0000256" key="1">
    <source>
        <dbReference type="SAM" id="Phobius"/>
    </source>
</evidence>
<feature type="transmembrane region" description="Helical" evidence="1">
    <location>
        <begin position="61"/>
        <end position="78"/>
    </location>
</feature>
<dbReference type="AlphaFoldDB" id="A0A5J4LCZ2"/>